<dbReference type="OrthoDB" id="10021397at2759"/>
<dbReference type="AlphaFoldDB" id="A0A5N5WPC4"/>
<feature type="transmembrane region" description="Helical" evidence="7">
    <location>
        <begin position="163"/>
        <end position="189"/>
    </location>
</feature>
<dbReference type="PANTHER" id="PTHR23501">
    <property type="entry name" value="MAJOR FACILITATOR SUPERFAMILY"/>
    <property type="match status" value="1"/>
</dbReference>
<feature type="transmembrane region" description="Helical" evidence="7">
    <location>
        <begin position="508"/>
        <end position="530"/>
    </location>
</feature>
<feature type="transmembrane region" description="Helical" evidence="7">
    <location>
        <begin position="37"/>
        <end position="63"/>
    </location>
</feature>
<feature type="region of interest" description="Disordered" evidence="6">
    <location>
        <begin position="1"/>
        <end position="25"/>
    </location>
</feature>
<name>A0A5N5WPC4_9EURO</name>
<organism evidence="9 10">
    <name type="scientific">Aspergillus leporis</name>
    <dbReference type="NCBI Taxonomy" id="41062"/>
    <lineage>
        <taxon>Eukaryota</taxon>
        <taxon>Fungi</taxon>
        <taxon>Dikarya</taxon>
        <taxon>Ascomycota</taxon>
        <taxon>Pezizomycotina</taxon>
        <taxon>Eurotiomycetes</taxon>
        <taxon>Eurotiomycetidae</taxon>
        <taxon>Eurotiales</taxon>
        <taxon>Aspergillaceae</taxon>
        <taxon>Aspergillus</taxon>
        <taxon>Aspergillus subgen. Circumdati</taxon>
    </lineage>
</organism>
<keyword evidence="10" id="KW-1185">Reference proteome</keyword>
<comment type="subcellular location">
    <subcellularLocation>
        <location evidence="1">Membrane</location>
        <topology evidence="1">Multi-pass membrane protein</topology>
    </subcellularLocation>
</comment>
<dbReference type="Gene3D" id="1.20.1250.20">
    <property type="entry name" value="MFS general substrate transporter like domains"/>
    <property type="match status" value="1"/>
</dbReference>
<dbReference type="Proteomes" id="UP000326565">
    <property type="component" value="Unassembled WGS sequence"/>
</dbReference>
<dbReference type="InterPro" id="IPR036259">
    <property type="entry name" value="MFS_trans_sf"/>
</dbReference>
<evidence type="ECO:0000256" key="3">
    <source>
        <dbReference type="ARBA" id="ARBA00022692"/>
    </source>
</evidence>
<feature type="transmembrane region" description="Helical" evidence="7">
    <location>
        <begin position="344"/>
        <end position="363"/>
    </location>
</feature>
<dbReference type="SUPFAM" id="SSF103473">
    <property type="entry name" value="MFS general substrate transporter"/>
    <property type="match status" value="1"/>
</dbReference>
<dbReference type="PROSITE" id="PS50850">
    <property type="entry name" value="MFS"/>
    <property type="match status" value="1"/>
</dbReference>
<feature type="transmembrane region" description="Helical" evidence="7">
    <location>
        <begin position="130"/>
        <end position="151"/>
    </location>
</feature>
<evidence type="ECO:0000256" key="4">
    <source>
        <dbReference type="ARBA" id="ARBA00022989"/>
    </source>
</evidence>
<dbReference type="FunFam" id="1.20.1720.10:FF:000012">
    <property type="entry name" value="MFS toxin efflux pump (AflT)"/>
    <property type="match status" value="1"/>
</dbReference>
<evidence type="ECO:0000259" key="8">
    <source>
        <dbReference type="PROSITE" id="PS50850"/>
    </source>
</evidence>
<feature type="domain" description="Major facilitator superfamily (MFS) profile" evidence="8">
    <location>
        <begin position="40"/>
        <end position="535"/>
    </location>
</feature>
<feature type="transmembrane region" description="Helical" evidence="7">
    <location>
        <begin position="431"/>
        <end position="450"/>
    </location>
</feature>
<evidence type="ECO:0000256" key="1">
    <source>
        <dbReference type="ARBA" id="ARBA00004141"/>
    </source>
</evidence>
<dbReference type="FunFam" id="1.20.1250.20:FF:000196">
    <property type="entry name" value="MFS toxin efflux pump (AflT)"/>
    <property type="match status" value="1"/>
</dbReference>
<proteinExistence type="inferred from homology"/>
<dbReference type="PANTHER" id="PTHR23501:SF199">
    <property type="entry name" value="MFS EFFLUX TRANSPORTER INPD-RELATED"/>
    <property type="match status" value="1"/>
</dbReference>
<evidence type="ECO:0000256" key="5">
    <source>
        <dbReference type="ARBA" id="ARBA00023136"/>
    </source>
</evidence>
<comment type="similarity">
    <text evidence="2">Belongs to the major facilitator superfamily. TCR/Tet family.</text>
</comment>
<sequence length="551" mass="58726">MDNSHEDSQHATSNKILDQPNNELDSKSSTYPSGLKLALVFVALCLTVFLVALDQTIIATTIPTITSQFHSVEDIGWYGSAFLLTTCSFQLFFGKLYTLLSLKWTFVGAVLIFEVGSAICGASPNSVALIVGRAIAGIGGAGIFSGALIIIAKSVPLSKRPALTGIIGAVWGIASVIGPLIGGAFTSYVSWRWCFYINLPIGAVAIPFIVFFLSPQQPEKKLKQESWAMLSQFDLVGTIFFVVGVVCLLIALQWGGSQYPWSDGREIALLTVFGVLIIAWVVVQSRGGDNATVPLHIVRQRTVACSTFYIFFGSASFVLLIYYLPIWFQAIKADSANQSGIHNLPTVLSVVIFAIASGLGVTVLGYYTPFMIAGSLVMAVGAGLFLLFKVDIPLAMWFGFQVVFGAGAGIGLELANIAVQTVLPEKDVSTGTSVVVFARSLGGAIFVSVGENVFSNHIVSGMFAQVPELDPSVVLQSGATDLQQTVRQAALDQADKVVTRVLEIYNEAIVQTFIVALALACVSIIGAVGVEWRSVKSSAKEQDSGYNNGSE</sequence>
<dbReference type="InterPro" id="IPR011701">
    <property type="entry name" value="MFS"/>
</dbReference>
<dbReference type="GO" id="GO:0005886">
    <property type="term" value="C:plasma membrane"/>
    <property type="evidence" value="ECO:0007669"/>
    <property type="project" value="TreeGrafter"/>
</dbReference>
<keyword evidence="4 7" id="KW-1133">Transmembrane helix</keyword>
<keyword evidence="5 7" id="KW-0472">Membrane</keyword>
<feature type="transmembrane region" description="Helical" evidence="7">
    <location>
        <begin position="370"/>
        <end position="388"/>
    </location>
</feature>
<feature type="transmembrane region" description="Helical" evidence="7">
    <location>
        <begin position="105"/>
        <end position="124"/>
    </location>
</feature>
<dbReference type="InterPro" id="IPR020846">
    <property type="entry name" value="MFS_dom"/>
</dbReference>
<dbReference type="CDD" id="cd17502">
    <property type="entry name" value="MFS_Azr1_MDR_like"/>
    <property type="match status" value="1"/>
</dbReference>
<feature type="compositionally biased region" description="Polar residues" evidence="6">
    <location>
        <begin position="10"/>
        <end position="25"/>
    </location>
</feature>
<dbReference type="Pfam" id="PF07690">
    <property type="entry name" value="MFS_1"/>
    <property type="match status" value="1"/>
</dbReference>
<evidence type="ECO:0000256" key="7">
    <source>
        <dbReference type="SAM" id="Phobius"/>
    </source>
</evidence>
<evidence type="ECO:0000313" key="10">
    <source>
        <dbReference type="Proteomes" id="UP000326565"/>
    </source>
</evidence>
<feature type="transmembrane region" description="Helical" evidence="7">
    <location>
        <begin position="394"/>
        <end position="419"/>
    </location>
</feature>
<dbReference type="EMBL" id="ML732353">
    <property type="protein sequence ID" value="KAB8069154.1"/>
    <property type="molecule type" value="Genomic_DNA"/>
</dbReference>
<feature type="transmembrane region" description="Helical" evidence="7">
    <location>
        <begin position="235"/>
        <end position="255"/>
    </location>
</feature>
<evidence type="ECO:0000256" key="6">
    <source>
        <dbReference type="SAM" id="MobiDB-lite"/>
    </source>
</evidence>
<feature type="transmembrane region" description="Helical" evidence="7">
    <location>
        <begin position="303"/>
        <end position="324"/>
    </location>
</feature>
<protein>
    <submittedName>
        <fullName evidence="9">MFS transporter</fullName>
    </submittedName>
</protein>
<feature type="transmembrane region" description="Helical" evidence="7">
    <location>
        <begin position="267"/>
        <end position="283"/>
    </location>
</feature>
<keyword evidence="3 7" id="KW-0812">Transmembrane</keyword>
<dbReference type="PRINTS" id="PR01036">
    <property type="entry name" value="TCRTETB"/>
</dbReference>
<reference evidence="9 10" key="1">
    <citation type="submission" date="2019-04" db="EMBL/GenBank/DDBJ databases">
        <title>Friends and foes A comparative genomics study of 23 Aspergillus species from section Flavi.</title>
        <authorList>
            <consortium name="DOE Joint Genome Institute"/>
            <person name="Kjaerbolling I."/>
            <person name="Vesth T."/>
            <person name="Frisvad J.C."/>
            <person name="Nybo J.L."/>
            <person name="Theobald S."/>
            <person name="Kildgaard S."/>
            <person name="Isbrandt T."/>
            <person name="Kuo A."/>
            <person name="Sato A."/>
            <person name="Lyhne E.K."/>
            <person name="Kogle M.E."/>
            <person name="Wiebenga A."/>
            <person name="Kun R.S."/>
            <person name="Lubbers R.J."/>
            <person name="Makela M.R."/>
            <person name="Barry K."/>
            <person name="Chovatia M."/>
            <person name="Clum A."/>
            <person name="Daum C."/>
            <person name="Haridas S."/>
            <person name="He G."/>
            <person name="LaButti K."/>
            <person name="Lipzen A."/>
            <person name="Mondo S."/>
            <person name="Riley R."/>
            <person name="Salamov A."/>
            <person name="Simmons B.A."/>
            <person name="Magnuson J.K."/>
            <person name="Henrissat B."/>
            <person name="Mortensen U.H."/>
            <person name="Larsen T.O."/>
            <person name="Devries R.P."/>
            <person name="Grigoriev I.V."/>
            <person name="Machida M."/>
            <person name="Baker S.E."/>
            <person name="Andersen M.R."/>
        </authorList>
    </citation>
    <scope>NUCLEOTIDE SEQUENCE [LARGE SCALE GENOMIC DNA]</scope>
    <source>
        <strain evidence="9 10">CBS 151.66</strain>
    </source>
</reference>
<accession>A0A5N5WPC4</accession>
<feature type="transmembrane region" description="Helical" evidence="7">
    <location>
        <begin position="75"/>
        <end position="93"/>
    </location>
</feature>
<gene>
    <name evidence="9" type="ORF">BDV29DRAFT_198869</name>
</gene>
<dbReference type="GO" id="GO:0022857">
    <property type="term" value="F:transmembrane transporter activity"/>
    <property type="evidence" value="ECO:0007669"/>
    <property type="project" value="InterPro"/>
</dbReference>
<feature type="transmembrane region" description="Helical" evidence="7">
    <location>
        <begin position="195"/>
        <end position="214"/>
    </location>
</feature>
<evidence type="ECO:0000313" key="9">
    <source>
        <dbReference type="EMBL" id="KAB8069154.1"/>
    </source>
</evidence>
<evidence type="ECO:0000256" key="2">
    <source>
        <dbReference type="ARBA" id="ARBA00007520"/>
    </source>
</evidence>